<dbReference type="STRING" id="29486.UGYR_02985"/>
<evidence type="ECO:0000256" key="2">
    <source>
        <dbReference type="PROSITE-ProRule" id="PRU01323"/>
    </source>
</evidence>
<keyword evidence="1 2" id="KW-1015">Disulfide bond</keyword>
<dbReference type="RefSeq" id="WP_004721741.1">
    <property type="nucleotide sequence ID" value="NZ_CABIHT010000069.1"/>
</dbReference>
<dbReference type="KEGG" id="yrb:UGYR_02985"/>
<dbReference type="OrthoDB" id="6454940at2"/>
<evidence type="ECO:0000256" key="1">
    <source>
        <dbReference type="ARBA" id="ARBA00023157"/>
    </source>
</evidence>
<proteinExistence type="predicted"/>
<dbReference type="Gene3D" id="3.10.450.300">
    <property type="entry name" value="YebF/Colicin-M immunity protein"/>
    <property type="match status" value="1"/>
</dbReference>
<name>A0A085U679_YERRU</name>
<dbReference type="PROSITE" id="PS51979">
    <property type="entry name" value="YEBF_CMI"/>
    <property type="match status" value="1"/>
</dbReference>
<keyword evidence="6" id="KW-1185">Reference proteome</keyword>
<dbReference type="NCBIfam" id="NF041240">
    <property type="entry name" value="YebF_not_Cmi"/>
    <property type="match status" value="1"/>
</dbReference>
<evidence type="ECO:0000313" key="4">
    <source>
        <dbReference type="EMBL" id="CEK27770.1"/>
    </source>
</evidence>
<organism evidence="5 6">
    <name type="scientific">Yersinia ruckeri</name>
    <dbReference type="NCBI Taxonomy" id="29486"/>
    <lineage>
        <taxon>Bacteria</taxon>
        <taxon>Pseudomonadati</taxon>
        <taxon>Pseudomonadota</taxon>
        <taxon>Gammaproteobacteria</taxon>
        <taxon>Enterobacterales</taxon>
        <taxon>Yersiniaceae</taxon>
        <taxon>Yersinia</taxon>
    </lineage>
</organism>
<reference evidence="5 6" key="2">
    <citation type="submission" date="2018-06" db="EMBL/GenBank/DDBJ databases">
        <authorList>
            <consortium name="Pathogen Informatics"/>
            <person name="Doyle S."/>
        </authorList>
    </citation>
    <scope>NUCLEOTIDE SEQUENCE [LARGE SCALE GENOMIC DNA]</scope>
    <source>
        <strain evidence="5 6">NCTC10476</strain>
    </source>
</reference>
<dbReference type="PATRIC" id="fig|29486.44.peg.2082"/>
<dbReference type="InterPro" id="IPR025603">
    <property type="entry name" value="YebF/ColM_immunity"/>
</dbReference>
<dbReference type="Proteomes" id="UP000255169">
    <property type="component" value="Unassembled WGS sequence"/>
</dbReference>
<dbReference type="NCBIfam" id="NF010224">
    <property type="entry name" value="PRK13680.1"/>
    <property type="match status" value="1"/>
</dbReference>
<accession>A0A085U679</accession>
<dbReference type="GeneID" id="66879697"/>
<dbReference type="EMBL" id="LN681231">
    <property type="protein sequence ID" value="CEK27770.1"/>
    <property type="molecule type" value="Genomic_DNA"/>
</dbReference>
<evidence type="ECO:0000313" key="5">
    <source>
        <dbReference type="EMBL" id="SUP98616.1"/>
    </source>
</evidence>
<reference evidence="4" key="1">
    <citation type="journal article" date="2015" name="Genome Announc.">
        <title>Complete Genome Sequence of Yersinia ruckeri Strain CSF007-82, Etiologic Agent of Red Mouth Disease in Salmonid Fish.</title>
        <authorList>
            <person name="Nelson M.C."/>
            <person name="LaPatra S.E."/>
            <person name="Welch T.J."/>
            <person name="Graf J."/>
        </authorList>
    </citation>
    <scope>NUCLEOTIDE SEQUENCE</scope>
    <source>
        <strain evidence="4">CSF007-82</strain>
    </source>
</reference>
<feature type="chain" id="PRO_5015029288" evidence="3">
    <location>
        <begin position="23"/>
        <end position="121"/>
    </location>
</feature>
<gene>
    <name evidence="5" type="primary">yebF</name>
    <name evidence="4" type="ORF">CSF007_10100</name>
    <name evidence="5" type="ORF">NCTC10476_00130</name>
</gene>
<dbReference type="eggNOG" id="ENOG5032VY4">
    <property type="taxonomic scope" value="Bacteria"/>
</dbReference>
<dbReference type="InterPro" id="IPR038703">
    <property type="entry name" value="YebF/Cmi_sf"/>
</dbReference>
<dbReference type="Pfam" id="PF13995">
    <property type="entry name" value="YebF"/>
    <property type="match status" value="1"/>
</dbReference>
<feature type="disulfide bond" evidence="2">
    <location>
        <begin position="37"/>
        <end position="110"/>
    </location>
</feature>
<evidence type="ECO:0000313" key="6">
    <source>
        <dbReference type="Proteomes" id="UP000255169"/>
    </source>
</evidence>
<sequence length="121" mass="13432">MKKTLFTLSAMVVMLGSMSVSAQTQEPQQRMAKLPACVGLNSAQVAAQVKRDFLQNRIVRWDNDKKILGTDAPVVWVSPDDIMGKDDIWEVPLTVRGTKASKNYDVMLNCVEGTISYSQPQ</sequence>
<protein>
    <submittedName>
        <fullName evidence="4">Putative membrane protein</fullName>
    </submittedName>
</protein>
<keyword evidence="3" id="KW-0732">Signal</keyword>
<feature type="signal peptide" evidence="3">
    <location>
        <begin position="1"/>
        <end position="22"/>
    </location>
</feature>
<dbReference type="EMBL" id="UHJG01000001">
    <property type="protein sequence ID" value="SUP98616.1"/>
    <property type="molecule type" value="Genomic_DNA"/>
</dbReference>
<dbReference type="AlphaFoldDB" id="A0A085U679"/>
<evidence type="ECO:0000256" key="3">
    <source>
        <dbReference type="SAM" id="SignalP"/>
    </source>
</evidence>